<protein>
    <submittedName>
        <fullName evidence="2">Uncharacterized protein</fullName>
    </submittedName>
</protein>
<comment type="caution">
    <text evidence="2">The sequence shown here is derived from an EMBL/GenBank/DDBJ whole genome shotgun (WGS) entry which is preliminary data.</text>
</comment>
<accession>A0A1R1XWI7</accession>
<dbReference type="Proteomes" id="UP000187429">
    <property type="component" value="Unassembled WGS sequence"/>
</dbReference>
<feature type="region of interest" description="Disordered" evidence="1">
    <location>
        <begin position="1"/>
        <end position="25"/>
    </location>
</feature>
<dbReference type="EMBL" id="LSSM01003123">
    <property type="protein sequence ID" value="OMJ19010.1"/>
    <property type="molecule type" value="Genomic_DNA"/>
</dbReference>
<keyword evidence="3" id="KW-1185">Reference proteome</keyword>
<evidence type="ECO:0000313" key="3">
    <source>
        <dbReference type="Proteomes" id="UP000187429"/>
    </source>
</evidence>
<proteinExistence type="predicted"/>
<feature type="non-terminal residue" evidence="2">
    <location>
        <position position="25"/>
    </location>
</feature>
<reference evidence="3" key="1">
    <citation type="submission" date="2017-01" db="EMBL/GenBank/DDBJ databases">
        <authorList>
            <person name="Wang Y."/>
            <person name="White M."/>
            <person name="Kvist S."/>
            <person name="Moncalvo J.-M."/>
        </authorList>
    </citation>
    <scope>NUCLEOTIDE SEQUENCE [LARGE SCALE GENOMIC DNA]</scope>
    <source>
        <strain evidence="3">ID-206-W2</strain>
    </source>
</reference>
<name>A0A1R1XWI7_9FUNG</name>
<sequence length="25" mass="2856">MQNNSAKKIPAGKKGMLMNMSRYKE</sequence>
<dbReference type="AlphaFoldDB" id="A0A1R1XWI7"/>
<evidence type="ECO:0000256" key="1">
    <source>
        <dbReference type="SAM" id="MobiDB-lite"/>
    </source>
</evidence>
<evidence type="ECO:0000313" key="2">
    <source>
        <dbReference type="EMBL" id="OMJ19010.1"/>
    </source>
</evidence>
<gene>
    <name evidence="2" type="ORF">AYI69_g6791</name>
</gene>
<organism evidence="2 3">
    <name type="scientific">Smittium culicis</name>
    <dbReference type="NCBI Taxonomy" id="133412"/>
    <lineage>
        <taxon>Eukaryota</taxon>
        <taxon>Fungi</taxon>
        <taxon>Fungi incertae sedis</taxon>
        <taxon>Zoopagomycota</taxon>
        <taxon>Kickxellomycotina</taxon>
        <taxon>Harpellomycetes</taxon>
        <taxon>Harpellales</taxon>
        <taxon>Legeriomycetaceae</taxon>
        <taxon>Smittium</taxon>
    </lineage>
</organism>